<feature type="region of interest" description="Disordered" evidence="4">
    <location>
        <begin position="1087"/>
        <end position="1109"/>
    </location>
</feature>
<dbReference type="SMART" id="SM00239">
    <property type="entry name" value="C2"/>
    <property type="match status" value="1"/>
</dbReference>
<feature type="non-terminal residue" evidence="6">
    <location>
        <position position="1523"/>
    </location>
</feature>
<feature type="compositionally biased region" description="Polar residues" evidence="4">
    <location>
        <begin position="186"/>
        <end position="199"/>
    </location>
</feature>
<feature type="domain" description="C2" evidence="5">
    <location>
        <begin position="1401"/>
        <end position="1519"/>
    </location>
</feature>
<protein>
    <submittedName>
        <fullName evidence="6">Synaptotagmin-like protein 2</fullName>
    </submittedName>
</protein>
<feature type="region of interest" description="Disordered" evidence="4">
    <location>
        <begin position="1322"/>
        <end position="1358"/>
    </location>
</feature>
<reference evidence="6 7" key="1">
    <citation type="journal article" date="2013" name="Proc. Natl. Acad. Sci. U.S.A.">
        <title>The king cobra genome reveals dynamic gene evolution and adaptation in the snake venom system.</title>
        <authorList>
            <person name="Vonk F.J."/>
            <person name="Casewell N.R."/>
            <person name="Henkel C.V."/>
            <person name="Heimberg A.M."/>
            <person name="Jansen H.J."/>
            <person name="McCleary R.J."/>
            <person name="Kerkkamp H.M."/>
            <person name="Vos R.A."/>
            <person name="Guerreiro I."/>
            <person name="Calvete J.J."/>
            <person name="Wuster W."/>
            <person name="Woods A.E."/>
            <person name="Logan J.M."/>
            <person name="Harrison R.A."/>
            <person name="Castoe T.A."/>
            <person name="de Koning A.P."/>
            <person name="Pollock D.D."/>
            <person name="Yandell M."/>
            <person name="Calderon D."/>
            <person name="Renjifo C."/>
            <person name="Currier R.B."/>
            <person name="Salgado D."/>
            <person name="Pla D."/>
            <person name="Sanz L."/>
            <person name="Hyder A.S."/>
            <person name="Ribeiro J.M."/>
            <person name="Arntzen J.W."/>
            <person name="van den Thillart G.E."/>
            <person name="Boetzer M."/>
            <person name="Pirovano W."/>
            <person name="Dirks R.P."/>
            <person name="Spaink H.P."/>
            <person name="Duboule D."/>
            <person name="McGlinn E."/>
            <person name="Kini R.M."/>
            <person name="Richardson M.K."/>
        </authorList>
    </citation>
    <scope>NUCLEOTIDE SEQUENCE</scope>
    <source>
        <tissue evidence="6">Blood</tissue>
    </source>
</reference>
<dbReference type="GO" id="GO:0042043">
    <property type="term" value="F:neurexin family protein binding"/>
    <property type="evidence" value="ECO:0007669"/>
    <property type="project" value="TreeGrafter"/>
</dbReference>
<evidence type="ECO:0000313" key="7">
    <source>
        <dbReference type="Proteomes" id="UP000018936"/>
    </source>
</evidence>
<name>V8N6W5_OPHHA</name>
<evidence type="ECO:0000256" key="4">
    <source>
        <dbReference type="SAM" id="MobiDB-lite"/>
    </source>
</evidence>
<feature type="region of interest" description="Disordered" evidence="4">
    <location>
        <begin position="17"/>
        <end position="328"/>
    </location>
</feature>
<dbReference type="GO" id="GO:0070382">
    <property type="term" value="C:exocytic vesicle"/>
    <property type="evidence" value="ECO:0007669"/>
    <property type="project" value="TreeGrafter"/>
</dbReference>
<evidence type="ECO:0000256" key="1">
    <source>
        <dbReference type="ARBA" id="ARBA00004370"/>
    </source>
</evidence>
<dbReference type="Gene3D" id="2.60.40.150">
    <property type="entry name" value="C2 domain"/>
    <property type="match status" value="1"/>
</dbReference>
<keyword evidence="3" id="KW-0472">Membrane</keyword>
<feature type="compositionally biased region" description="Polar residues" evidence="4">
    <location>
        <begin position="69"/>
        <end position="87"/>
    </location>
</feature>
<feature type="compositionally biased region" description="Basic and acidic residues" evidence="4">
    <location>
        <begin position="1169"/>
        <end position="1194"/>
    </location>
</feature>
<feature type="compositionally biased region" description="Basic and acidic residues" evidence="4">
    <location>
        <begin position="256"/>
        <end position="267"/>
    </location>
</feature>
<feature type="non-terminal residue" evidence="6">
    <location>
        <position position="1"/>
    </location>
</feature>
<feature type="compositionally biased region" description="Polar residues" evidence="4">
    <location>
        <begin position="635"/>
        <end position="678"/>
    </location>
</feature>
<feature type="compositionally biased region" description="Basic and acidic residues" evidence="4">
    <location>
        <begin position="440"/>
        <end position="455"/>
    </location>
</feature>
<dbReference type="Proteomes" id="UP000018936">
    <property type="component" value="Unassembled WGS sequence"/>
</dbReference>
<dbReference type="InterPro" id="IPR000008">
    <property type="entry name" value="C2_dom"/>
</dbReference>
<feature type="region of interest" description="Disordered" evidence="4">
    <location>
        <begin position="1169"/>
        <end position="1196"/>
    </location>
</feature>
<feature type="region of interest" description="Disordered" evidence="4">
    <location>
        <begin position="776"/>
        <end position="806"/>
    </location>
</feature>
<gene>
    <name evidence="6" type="primary">SYTL2</name>
    <name evidence="6" type="ORF">L345_16271</name>
</gene>
<dbReference type="EMBL" id="AZIM01007368">
    <property type="protein sequence ID" value="ETE58009.1"/>
    <property type="molecule type" value="Genomic_DNA"/>
</dbReference>
<evidence type="ECO:0000313" key="6">
    <source>
        <dbReference type="EMBL" id="ETE58009.1"/>
    </source>
</evidence>
<dbReference type="InterPro" id="IPR035892">
    <property type="entry name" value="C2_domain_sf"/>
</dbReference>
<evidence type="ECO:0000256" key="2">
    <source>
        <dbReference type="ARBA" id="ARBA00022737"/>
    </source>
</evidence>
<feature type="compositionally biased region" description="Basic and acidic residues" evidence="4">
    <location>
        <begin position="200"/>
        <end position="216"/>
    </location>
</feature>
<feature type="compositionally biased region" description="Basic and acidic residues" evidence="4">
    <location>
        <begin position="1333"/>
        <end position="1350"/>
    </location>
</feature>
<dbReference type="GO" id="GO:0005886">
    <property type="term" value="C:plasma membrane"/>
    <property type="evidence" value="ECO:0007669"/>
    <property type="project" value="TreeGrafter"/>
</dbReference>
<organism evidence="6 7">
    <name type="scientific">Ophiophagus hannah</name>
    <name type="common">King cobra</name>
    <name type="synonym">Naja hannah</name>
    <dbReference type="NCBI Taxonomy" id="8665"/>
    <lineage>
        <taxon>Eukaryota</taxon>
        <taxon>Metazoa</taxon>
        <taxon>Chordata</taxon>
        <taxon>Craniata</taxon>
        <taxon>Vertebrata</taxon>
        <taxon>Euteleostomi</taxon>
        <taxon>Lepidosauria</taxon>
        <taxon>Squamata</taxon>
        <taxon>Bifurcata</taxon>
        <taxon>Unidentata</taxon>
        <taxon>Episquamata</taxon>
        <taxon>Toxicofera</taxon>
        <taxon>Serpentes</taxon>
        <taxon>Colubroidea</taxon>
        <taxon>Elapidae</taxon>
        <taxon>Elapinae</taxon>
        <taxon>Ophiophagus</taxon>
    </lineage>
</organism>
<comment type="caution">
    <text evidence="6">The sequence shown here is derived from an EMBL/GenBank/DDBJ whole genome shotgun (WGS) entry which is preliminary data.</text>
</comment>
<feature type="compositionally biased region" description="Low complexity" evidence="4">
    <location>
        <begin position="239"/>
        <end position="252"/>
    </location>
</feature>
<sequence>IRSGSVSSTQVLGELIILSHKQRKNPFNDSTGSEDNAKTEQPENGMTDSSEATEEVPLSPSIENLPRVNLSNYSRAEASKQPSSAFRQTEKLPVPKARKNIHKTSDESLQSKDSLPRAPRRIKQVNGQGRTPKSILKRSSSSSSTDSEVLRLSQTLEPPNKSGLPTSPILEDVAEKSPTPGEDHSQNSLKQVRFSSSVNKNERPPKLELHEGKELGEFSLLDTNSVKAHENEVNYLDGPSSSAKSARSYSPSLDGNMKDGPKSREGEIPTGSYSFNDSGLPSLVKSLPTEEPSRKLVPSTMDNETVPSVSQSKTKQPNPEPCDTTQPSAEILTVSLVGQELRLAEAEEAMLPKSSLADPEQDLLNLKPSLYQRGELMSKDLRLQDVIKQPGQLLFSENESPSDVVLGDQPPSDQSKENKNATSHNIHSTKRTHFQTIDQSEEKMDENHLKDIREDAVEGKTYVDLKNSDASFRSGMKKETSSQIDGERDVKSFLEEENIELKPGETPKDPKGKDCSFLHAENMAHATNKSNLVLQQHELQQPSMIGDKKRVKDVKAFWEAGKMTPELGNKEVLRNENMSNYTKEYGRLKPVCGPSGYVTSESDNEQSKYNLVTFRKVELSEEDSEVEGDDVKSSGTSGTIQGDKSMESQDINIANEVLSNDQKNTNVTGLLNKSNLQPSYKEMASSKESERPKVTALEKETILQPKSPFKIHSLKEKTDEESRSQMLNPSQFQSLRNFWDTGSKFQSKIDETIPQKHKSSTGSYTKELQERIGNSQAILDDGRSGFPLQEEETKKPTAKISYRSPLAEPMFSPSATTVPMRLDSVPIRDKDSSPVLPEKEHAGIKIVSPEIQHNVVHRSFQPTVLAEELQESACPPRHEKGIPCVELVGKDPMAPNDQIQEPGFVLPDTNGKAGLKTSEVVEIVNRTSVPPKVAANTMDIQEVIERVEKSTVPSDSRQVEFKARFQTLLKENSEILSRSQKITESSNEMQINKKSTENRGFISQQETGCVQEVSETANKSSAPSRFQQSEFNSSLQKLLKEAAQAPPSQHLNFPQEETIMKSVAPAKEDRALKSNLEKLILEHFNSAPQPPTVDCKKDAGDSTPDLAEQRLPVPMPTLTETASSDYRSELKIPLTEKASKQTDGGTKISENMAFQKIFHLNLASSETPCLEKDKDFPSTADKTEDRSMREKETEFSTSLIDANRSLIVEHGLQRSSTPVYGSPLQTKEVELHHTAPSTDDDNNDDGGAKNCESDFSEENKSILGSQSDPICSEEELNPVMKALKRSSNRQIPSKSVEDIPSATSNKEKINLAREDLVLSAEDAPSFSDSQFSRPEKIKMMSKSSDDRETDTASESSYLHGRITKSPSSLTNLSGSSGLASLSSVSTSVMSVYSGDFGNVDVKGNLQFAIDYVEQLKEFHIFIAQGKDLAIADVKRQRSDPYVKSYLLPEKHKLGKRKTSVKKKTLNPYKIDKAVLENQRLNISVWHHDTFGRNSFLGEVELDLVNWDWKDSQNKQMIWYPLKP</sequence>
<keyword evidence="7" id="KW-1185">Reference proteome</keyword>
<accession>V8N6W5</accession>
<feature type="compositionally biased region" description="Basic and acidic residues" evidence="4">
    <location>
        <begin position="684"/>
        <end position="694"/>
    </location>
</feature>
<feature type="region of interest" description="Disordered" evidence="4">
    <location>
        <begin position="392"/>
        <end position="455"/>
    </location>
</feature>
<proteinExistence type="predicted"/>
<evidence type="ECO:0000256" key="3">
    <source>
        <dbReference type="ARBA" id="ARBA00023136"/>
    </source>
</evidence>
<feature type="compositionally biased region" description="Polar residues" evidence="4">
    <location>
        <begin position="300"/>
        <end position="328"/>
    </location>
</feature>
<keyword evidence="2" id="KW-0677">Repeat</keyword>
<dbReference type="GO" id="GO:0006887">
    <property type="term" value="P:exocytosis"/>
    <property type="evidence" value="ECO:0007669"/>
    <property type="project" value="TreeGrafter"/>
</dbReference>
<evidence type="ECO:0000259" key="5">
    <source>
        <dbReference type="PROSITE" id="PS50004"/>
    </source>
</evidence>
<feature type="compositionally biased region" description="Polar residues" evidence="4">
    <location>
        <begin position="25"/>
        <end position="34"/>
    </location>
</feature>
<dbReference type="PANTHER" id="PTHR45716">
    <property type="entry name" value="BITESIZE, ISOFORM I"/>
    <property type="match status" value="1"/>
</dbReference>
<dbReference type="SUPFAM" id="SSF49562">
    <property type="entry name" value="C2 domain (Calcium/lipid-binding domain, CaLB)"/>
    <property type="match status" value="1"/>
</dbReference>
<dbReference type="Pfam" id="PF00168">
    <property type="entry name" value="C2"/>
    <property type="match status" value="1"/>
</dbReference>
<feature type="region of interest" description="Disordered" evidence="4">
    <location>
        <begin position="619"/>
        <end position="694"/>
    </location>
</feature>
<comment type="subcellular location">
    <subcellularLocation>
        <location evidence="1">Membrane</location>
    </subcellularLocation>
</comment>
<dbReference type="FunFam" id="2.60.40.150:FF:000006">
    <property type="entry name" value="Synaptotagmin-like 5, isoform CRA_a"/>
    <property type="match status" value="1"/>
</dbReference>
<dbReference type="PROSITE" id="PS50004">
    <property type="entry name" value="C2"/>
    <property type="match status" value="1"/>
</dbReference>
<dbReference type="OrthoDB" id="195679at2759"/>
<dbReference type="PANTHER" id="PTHR45716:SF5">
    <property type="entry name" value="SYNAPTOTAGMIN-LIKE PROTEIN 2"/>
    <property type="match status" value="1"/>
</dbReference>
<feature type="region of interest" description="Disordered" evidence="4">
    <location>
        <begin position="1234"/>
        <end position="1271"/>
    </location>
</feature>